<evidence type="ECO:0008006" key="3">
    <source>
        <dbReference type="Google" id="ProtNLM"/>
    </source>
</evidence>
<accession>A0ABQ9DN75</accession>
<proteinExistence type="predicted"/>
<comment type="caution">
    <text evidence="1">The sequence shown here is derived from an EMBL/GenBank/DDBJ whole genome shotgun (WGS) entry which is preliminary data.</text>
</comment>
<evidence type="ECO:0000313" key="1">
    <source>
        <dbReference type="EMBL" id="KAJ7425836.1"/>
    </source>
</evidence>
<sequence length="179" mass="20014">MLSKFNDDTKLGGVVDSLEGGEDLQRNLNKSEDWAVLDHMKFNKAKCRILHLGWGNPGRTDRRGNEMLESSNVERDLGVLVNGKLIMSQQCPGSQEGQPSPGGIRQSIASQSRKGIVLLCSALMQPQLEYCVQFWCSYFANLLTITMKITNIDKGLIPKPYSKTKLPLQVEHISQYETT</sequence>
<gene>
    <name evidence="1" type="ORF">WISP_20396</name>
</gene>
<reference evidence="1" key="1">
    <citation type="submission" date="2019-10" db="EMBL/GenBank/DDBJ databases">
        <authorList>
            <person name="Soares A.E.R."/>
            <person name="Aleixo A."/>
            <person name="Schneider P."/>
            <person name="Miyaki C.Y."/>
            <person name="Schneider M.P."/>
            <person name="Mello C."/>
            <person name="Vasconcelos A.T.R."/>
        </authorList>
    </citation>
    <scope>NUCLEOTIDE SEQUENCE</scope>
    <source>
        <tissue evidence="1">Muscle</tissue>
    </source>
</reference>
<protein>
    <recommendedName>
        <fullName evidence="3">Rna-directed dna polymerase from mobile element jockey-like</fullName>
    </recommendedName>
</protein>
<evidence type="ECO:0000313" key="2">
    <source>
        <dbReference type="Proteomes" id="UP001145742"/>
    </source>
</evidence>
<dbReference type="EMBL" id="WHWB01032380">
    <property type="protein sequence ID" value="KAJ7425836.1"/>
    <property type="molecule type" value="Genomic_DNA"/>
</dbReference>
<organism evidence="1 2">
    <name type="scientific">Willisornis vidua</name>
    <name type="common">Xingu scale-backed antbird</name>
    <dbReference type="NCBI Taxonomy" id="1566151"/>
    <lineage>
        <taxon>Eukaryota</taxon>
        <taxon>Metazoa</taxon>
        <taxon>Chordata</taxon>
        <taxon>Craniata</taxon>
        <taxon>Vertebrata</taxon>
        <taxon>Euteleostomi</taxon>
        <taxon>Archelosauria</taxon>
        <taxon>Archosauria</taxon>
        <taxon>Dinosauria</taxon>
        <taxon>Saurischia</taxon>
        <taxon>Theropoda</taxon>
        <taxon>Coelurosauria</taxon>
        <taxon>Aves</taxon>
        <taxon>Neognathae</taxon>
        <taxon>Neoaves</taxon>
        <taxon>Telluraves</taxon>
        <taxon>Australaves</taxon>
        <taxon>Passeriformes</taxon>
        <taxon>Thamnophilidae</taxon>
        <taxon>Willisornis</taxon>
    </lineage>
</organism>
<dbReference type="Proteomes" id="UP001145742">
    <property type="component" value="Unassembled WGS sequence"/>
</dbReference>
<keyword evidence="2" id="KW-1185">Reference proteome</keyword>
<dbReference type="PANTHER" id="PTHR33332">
    <property type="entry name" value="REVERSE TRANSCRIPTASE DOMAIN-CONTAINING PROTEIN"/>
    <property type="match status" value="1"/>
</dbReference>
<name>A0ABQ9DN75_9PASS</name>